<dbReference type="Pfam" id="PF13439">
    <property type="entry name" value="Glyco_transf_4"/>
    <property type="match status" value="1"/>
</dbReference>
<dbReference type="STRING" id="1429083.GCA_001885685_00690"/>
<dbReference type="Proteomes" id="UP000185766">
    <property type="component" value="Unassembled WGS sequence"/>
</dbReference>
<dbReference type="AlphaFoldDB" id="A0A1H7JBG7"/>
<protein>
    <submittedName>
        <fullName evidence="2">Glycosyltransferase involved in cell wall bisynthesis</fullName>
    </submittedName>
</protein>
<dbReference type="CDD" id="cd03814">
    <property type="entry name" value="GT4-like"/>
    <property type="match status" value="1"/>
</dbReference>
<accession>A0A1H7JBG7</accession>
<keyword evidence="3" id="KW-1185">Reference proteome</keyword>
<dbReference type="GO" id="GO:0016757">
    <property type="term" value="F:glycosyltransferase activity"/>
    <property type="evidence" value="ECO:0007669"/>
    <property type="project" value="UniProtKB-ARBA"/>
</dbReference>
<reference evidence="2 3" key="1">
    <citation type="submission" date="2016-10" db="EMBL/GenBank/DDBJ databases">
        <authorList>
            <person name="de Groot N.N."/>
        </authorList>
    </citation>
    <scope>NUCLEOTIDE SEQUENCE [LARGE SCALE GENOMIC DNA]</scope>
    <source>
        <strain evidence="2 3">JCM 19513</strain>
    </source>
</reference>
<dbReference type="SUPFAM" id="SSF53756">
    <property type="entry name" value="UDP-Glycosyltransferase/glycogen phosphorylase"/>
    <property type="match status" value="1"/>
</dbReference>
<proteinExistence type="predicted"/>
<dbReference type="PANTHER" id="PTHR45947:SF3">
    <property type="entry name" value="SULFOQUINOVOSYL TRANSFERASE SQD2"/>
    <property type="match status" value="1"/>
</dbReference>
<evidence type="ECO:0000313" key="2">
    <source>
        <dbReference type="EMBL" id="SEK71277.1"/>
    </source>
</evidence>
<dbReference type="Pfam" id="PF13692">
    <property type="entry name" value="Glyco_trans_1_4"/>
    <property type="match status" value="1"/>
</dbReference>
<dbReference type="InterPro" id="IPR028098">
    <property type="entry name" value="Glyco_trans_4-like_N"/>
</dbReference>
<keyword evidence="2" id="KW-0808">Transferase</keyword>
<evidence type="ECO:0000259" key="1">
    <source>
        <dbReference type="Pfam" id="PF13439"/>
    </source>
</evidence>
<evidence type="ECO:0000313" key="3">
    <source>
        <dbReference type="Proteomes" id="UP000185766"/>
    </source>
</evidence>
<organism evidence="2 3">
    <name type="scientific">Atopomonas hussainii</name>
    <dbReference type="NCBI Taxonomy" id="1429083"/>
    <lineage>
        <taxon>Bacteria</taxon>
        <taxon>Pseudomonadati</taxon>
        <taxon>Pseudomonadota</taxon>
        <taxon>Gammaproteobacteria</taxon>
        <taxon>Pseudomonadales</taxon>
        <taxon>Pseudomonadaceae</taxon>
        <taxon>Atopomonas</taxon>
    </lineage>
</organism>
<dbReference type="Gene3D" id="3.40.50.2000">
    <property type="entry name" value="Glycogen Phosphorylase B"/>
    <property type="match status" value="2"/>
</dbReference>
<feature type="domain" description="Glycosyltransferase subfamily 4-like N-terminal" evidence="1">
    <location>
        <begin position="31"/>
        <end position="194"/>
    </location>
</feature>
<name>A0A1H7JBG7_9GAMM</name>
<dbReference type="EMBL" id="FOAS01000004">
    <property type="protein sequence ID" value="SEK71277.1"/>
    <property type="molecule type" value="Genomic_DNA"/>
</dbReference>
<gene>
    <name evidence="2" type="ORF">SAMN05216214_104208</name>
</gene>
<dbReference type="PANTHER" id="PTHR45947">
    <property type="entry name" value="SULFOQUINOVOSYL TRANSFERASE SQD2"/>
    <property type="match status" value="1"/>
</dbReference>
<dbReference type="InterPro" id="IPR050194">
    <property type="entry name" value="Glycosyltransferase_grp1"/>
</dbReference>
<sequence>MNAPSLLLNAAHHSTLPLHLALVSETYAPEVNGVAHTLKHWVEGLRERGHRVSIIRPRQAHEPAKQADHLLVRGAPIPGYPELQWGVSAHHKLLRQWRRERPDVVYVATEGPLGLSALRAANKLAIPCLSGFHTNFQQYSQHYRFGWLQSLLEQYLRWFHNRSQRTLVPSEQQQRALVHLGIHNSHVLGRGVDGQRFCPSRRDERLRAQWGANEQTPALLYVGRLAAEKNLALLLHSYQALAKPLPLVIVGDGPLRKSLQKALPQAHFTGTLVGDELARHYASADVFVFPSRSETFGNVVLEAMASGLATLAYDLAAASMLIEHGHNGLLAIDGDEQAFCQALQDCAQDSELRRRLRLNARKSATAFSWQHIVGELEQLLQQTQQTPLTNRH</sequence>
<dbReference type="RefSeq" id="WP_074866031.1">
    <property type="nucleotide sequence ID" value="NZ_FOAS01000004.1"/>
</dbReference>